<dbReference type="Gene3D" id="1.10.287.130">
    <property type="match status" value="1"/>
</dbReference>
<sequence>MRNKIPRPLLETAVYSADYGIIILNSKEEVLVWNDWLAKHSGVASEEALGRKLGEIFNLEDKSKVLKAVRESLVQGKSTLLSQSFNPHHLPLYRKVSKKSPMTQRIVARPQKFEGERYCFLEITDQSAGAEREKYLARTKDYIGKVIESIQEVMIILDADHIICEVNKVATQVLGYQADEMVGKPLDMLLCESGDQSAHDFISADMEKPLKDLEVTMRTKSGSQLTVILSGSHINRKDNEDTRFVAIAKDITERRRAEEQVVAQKAQLAAASKLSALGEMAGGVAHEINNPVAIIHGLAYRLNKTLKKQGIPEDSDLFNIISEIDQTTTRITKIIKGLKAFSRSGDKDDFMPASLKQIVDDTLALCAESFKMVGITLEVTDVPDNLVVECRQIQISQVLLNLLNNAKDAVNDLDDRWIRVCVRASDEKVMVSVEDSGSGIPEDNIEKLFQPFFTTKPAGHGTGLGLSISKGLIEDHHGHFFYDSKSGNTRFVIILPLRQTRDKVA</sequence>
<keyword evidence="6" id="KW-0418">Kinase</keyword>
<dbReference type="Gene3D" id="3.30.565.10">
    <property type="entry name" value="Histidine kinase-like ATPase, C-terminal domain"/>
    <property type="match status" value="1"/>
</dbReference>
<comment type="catalytic activity">
    <reaction evidence="1">
        <text>ATP + protein L-histidine = ADP + protein N-phospho-L-histidine.</text>
        <dbReference type="EC" id="2.7.13.3"/>
    </reaction>
</comment>
<dbReference type="NCBIfam" id="TIGR00229">
    <property type="entry name" value="sensory_box"/>
    <property type="match status" value="1"/>
</dbReference>
<dbReference type="PROSITE" id="PS50109">
    <property type="entry name" value="HIS_KIN"/>
    <property type="match status" value="1"/>
</dbReference>
<dbReference type="SMART" id="SM00388">
    <property type="entry name" value="HisKA"/>
    <property type="match status" value="1"/>
</dbReference>
<dbReference type="InterPro" id="IPR013767">
    <property type="entry name" value="PAS_fold"/>
</dbReference>
<dbReference type="SUPFAM" id="SSF47384">
    <property type="entry name" value="Homodimeric domain of signal transducing histidine kinase"/>
    <property type="match status" value="1"/>
</dbReference>
<dbReference type="CDD" id="cd00130">
    <property type="entry name" value="PAS"/>
    <property type="match status" value="2"/>
</dbReference>
<dbReference type="OrthoDB" id="1931120at2"/>
<dbReference type="PROSITE" id="PS50112">
    <property type="entry name" value="PAS"/>
    <property type="match status" value="2"/>
</dbReference>
<dbReference type="InterPro" id="IPR000700">
    <property type="entry name" value="PAS-assoc_C"/>
</dbReference>
<evidence type="ECO:0000313" key="12">
    <source>
        <dbReference type="EMBL" id="SMF04838.1"/>
    </source>
</evidence>
<dbReference type="SMART" id="SM00387">
    <property type="entry name" value="HATPase_c"/>
    <property type="match status" value="1"/>
</dbReference>
<dbReference type="PANTHER" id="PTHR43065">
    <property type="entry name" value="SENSOR HISTIDINE KINASE"/>
    <property type="match status" value="1"/>
</dbReference>
<evidence type="ECO:0000256" key="6">
    <source>
        <dbReference type="ARBA" id="ARBA00022777"/>
    </source>
</evidence>
<evidence type="ECO:0000259" key="10">
    <source>
        <dbReference type="PROSITE" id="PS50112"/>
    </source>
</evidence>
<dbReference type="Pfam" id="PF00512">
    <property type="entry name" value="HisKA"/>
    <property type="match status" value="1"/>
</dbReference>
<dbReference type="InterPro" id="IPR004358">
    <property type="entry name" value="Sig_transdc_His_kin-like_C"/>
</dbReference>
<evidence type="ECO:0000256" key="4">
    <source>
        <dbReference type="ARBA" id="ARBA00022679"/>
    </source>
</evidence>
<keyword evidence="7" id="KW-0067">ATP-binding</keyword>
<dbReference type="Proteomes" id="UP000192907">
    <property type="component" value="Unassembled WGS sequence"/>
</dbReference>
<dbReference type="EC" id="2.7.13.3" evidence="2"/>
<name>A0A1Y6BCT6_9BACT</name>
<dbReference type="GO" id="GO:0006355">
    <property type="term" value="P:regulation of DNA-templated transcription"/>
    <property type="evidence" value="ECO:0007669"/>
    <property type="project" value="InterPro"/>
</dbReference>
<feature type="domain" description="PAS" evidence="10">
    <location>
        <begin position="139"/>
        <end position="184"/>
    </location>
</feature>
<dbReference type="InterPro" id="IPR000014">
    <property type="entry name" value="PAS"/>
</dbReference>
<organism evidence="12 13">
    <name type="scientific">Pseudobacteriovorax antillogorgiicola</name>
    <dbReference type="NCBI Taxonomy" id="1513793"/>
    <lineage>
        <taxon>Bacteria</taxon>
        <taxon>Pseudomonadati</taxon>
        <taxon>Bdellovibrionota</taxon>
        <taxon>Oligoflexia</taxon>
        <taxon>Oligoflexales</taxon>
        <taxon>Pseudobacteriovoracaceae</taxon>
        <taxon>Pseudobacteriovorax</taxon>
    </lineage>
</organism>
<dbReference type="PANTHER" id="PTHR43065:SF10">
    <property type="entry name" value="PEROXIDE STRESS-ACTIVATED HISTIDINE KINASE MAK3"/>
    <property type="match status" value="1"/>
</dbReference>
<dbReference type="SUPFAM" id="SSF55785">
    <property type="entry name" value="PYP-like sensor domain (PAS domain)"/>
    <property type="match status" value="2"/>
</dbReference>
<dbReference type="InterPro" id="IPR001610">
    <property type="entry name" value="PAC"/>
</dbReference>
<feature type="domain" description="PAS" evidence="10">
    <location>
        <begin position="6"/>
        <end position="76"/>
    </location>
</feature>
<dbReference type="Pfam" id="PF00989">
    <property type="entry name" value="PAS"/>
    <property type="match status" value="1"/>
</dbReference>
<evidence type="ECO:0000259" key="11">
    <source>
        <dbReference type="PROSITE" id="PS50113"/>
    </source>
</evidence>
<dbReference type="Gene3D" id="3.30.450.20">
    <property type="entry name" value="PAS domain"/>
    <property type="match status" value="2"/>
</dbReference>
<protein>
    <recommendedName>
        <fullName evidence="2">histidine kinase</fullName>
        <ecNumber evidence="2">2.7.13.3</ecNumber>
    </recommendedName>
</protein>
<dbReference type="SMART" id="SM00086">
    <property type="entry name" value="PAC"/>
    <property type="match status" value="1"/>
</dbReference>
<dbReference type="STRING" id="1513793.SAMN06296036_10420"/>
<dbReference type="EMBL" id="FWZT01000004">
    <property type="protein sequence ID" value="SMF04838.1"/>
    <property type="molecule type" value="Genomic_DNA"/>
</dbReference>
<evidence type="ECO:0000259" key="9">
    <source>
        <dbReference type="PROSITE" id="PS50109"/>
    </source>
</evidence>
<dbReference type="CDD" id="cd00082">
    <property type="entry name" value="HisKA"/>
    <property type="match status" value="1"/>
</dbReference>
<evidence type="ECO:0000256" key="5">
    <source>
        <dbReference type="ARBA" id="ARBA00022741"/>
    </source>
</evidence>
<dbReference type="GO" id="GO:0000155">
    <property type="term" value="F:phosphorelay sensor kinase activity"/>
    <property type="evidence" value="ECO:0007669"/>
    <property type="project" value="InterPro"/>
</dbReference>
<dbReference type="PRINTS" id="PR00344">
    <property type="entry name" value="BCTRLSENSOR"/>
</dbReference>
<dbReference type="SMART" id="SM00091">
    <property type="entry name" value="PAS"/>
    <property type="match status" value="2"/>
</dbReference>
<dbReference type="Pfam" id="PF13426">
    <property type="entry name" value="PAS_9"/>
    <property type="match status" value="1"/>
</dbReference>
<dbReference type="SUPFAM" id="SSF55874">
    <property type="entry name" value="ATPase domain of HSP90 chaperone/DNA topoisomerase II/histidine kinase"/>
    <property type="match status" value="1"/>
</dbReference>
<evidence type="ECO:0000256" key="1">
    <source>
        <dbReference type="ARBA" id="ARBA00000085"/>
    </source>
</evidence>
<dbReference type="RefSeq" id="WP_132317023.1">
    <property type="nucleotide sequence ID" value="NZ_FWZT01000004.1"/>
</dbReference>
<evidence type="ECO:0000256" key="3">
    <source>
        <dbReference type="ARBA" id="ARBA00022553"/>
    </source>
</evidence>
<dbReference type="PROSITE" id="PS50113">
    <property type="entry name" value="PAC"/>
    <property type="match status" value="1"/>
</dbReference>
<dbReference type="InterPro" id="IPR035965">
    <property type="entry name" value="PAS-like_dom_sf"/>
</dbReference>
<keyword evidence="8" id="KW-0902">Two-component regulatory system</keyword>
<dbReference type="InterPro" id="IPR036097">
    <property type="entry name" value="HisK_dim/P_sf"/>
</dbReference>
<dbReference type="InterPro" id="IPR036890">
    <property type="entry name" value="HATPase_C_sf"/>
</dbReference>
<reference evidence="13" key="1">
    <citation type="submission" date="2017-04" db="EMBL/GenBank/DDBJ databases">
        <authorList>
            <person name="Varghese N."/>
            <person name="Submissions S."/>
        </authorList>
    </citation>
    <scope>NUCLEOTIDE SEQUENCE [LARGE SCALE GENOMIC DNA]</scope>
    <source>
        <strain evidence="13">RKEM611</strain>
    </source>
</reference>
<keyword evidence="5" id="KW-0547">Nucleotide-binding</keyword>
<feature type="domain" description="Histidine kinase" evidence="9">
    <location>
        <begin position="283"/>
        <end position="499"/>
    </location>
</feature>
<evidence type="ECO:0000256" key="7">
    <source>
        <dbReference type="ARBA" id="ARBA00022840"/>
    </source>
</evidence>
<dbReference type="AlphaFoldDB" id="A0A1Y6BCT6"/>
<dbReference type="InterPro" id="IPR003594">
    <property type="entry name" value="HATPase_dom"/>
</dbReference>
<dbReference type="InterPro" id="IPR005467">
    <property type="entry name" value="His_kinase_dom"/>
</dbReference>
<evidence type="ECO:0000256" key="2">
    <source>
        <dbReference type="ARBA" id="ARBA00012438"/>
    </source>
</evidence>
<evidence type="ECO:0000256" key="8">
    <source>
        <dbReference type="ARBA" id="ARBA00023012"/>
    </source>
</evidence>
<accession>A0A1Y6BCT6</accession>
<feature type="domain" description="PAC" evidence="11">
    <location>
        <begin position="211"/>
        <end position="263"/>
    </location>
</feature>
<keyword evidence="3" id="KW-0597">Phosphoprotein</keyword>
<evidence type="ECO:0000313" key="13">
    <source>
        <dbReference type="Proteomes" id="UP000192907"/>
    </source>
</evidence>
<keyword evidence="13" id="KW-1185">Reference proteome</keyword>
<dbReference type="GO" id="GO:0005524">
    <property type="term" value="F:ATP binding"/>
    <property type="evidence" value="ECO:0007669"/>
    <property type="project" value="UniProtKB-KW"/>
</dbReference>
<gene>
    <name evidence="12" type="ORF">SAMN06296036_10420</name>
</gene>
<proteinExistence type="predicted"/>
<keyword evidence="4" id="KW-0808">Transferase</keyword>
<dbReference type="InterPro" id="IPR003661">
    <property type="entry name" value="HisK_dim/P_dom"/>
</dbReference>
<dbReference type="Pfam" id="PF02518">
    <property type="entry name" value="HATPase_c"/>
    <property type="match status" value="1"/>
</dbReference>